<accession>A0A495BJ21</accession>
<comment type="caution">
    <text evidence="15">The sequence shown here is derived from an EMBL/GenBank/DDBJ whole genome shotgun (WGS) entry which is preliminary data.</text>
</comment>
<sequence>MFNFVQNNQTAIKVILGAVALTFVGFGVGSYTAAVDEPFLAKVGDNKIFARDVERQLEGQPANAATRQAVLENLIRQQLLIAAAERNGITPSVEQLRQAIATIPTFQENGKFSQARYAEFIKSRYRSAEDFEADVRRDLMLQTQITPYLNTHFVSSSVLARMGALFGESREVREVLITPAGFAADVKIDDAAVKAYYDSNKTRYLEPESAVIEYVSLSLDEVAATQVVSDAEAQAYFDKHKTEFGSEERRVSHILLTVDAAAKPEAKAAVKAQAEALLQQLKANPAGFAALAKARSQDPGSAEQGGDLGFFGRGAMVKPFEEAAFALQPGQISAVVETEFGFHILKLDEVKAVDFAGQKAAVIEKLKRDKAGASYRAQLEKMGDLAYQQPDSLQGLAEQLKLTVKTGPAMSRSGIAGDAVLGNAKVLEAVYGDDVLKKKHNSEPVELSASNAVVLRVKQYQPQRQKPLAEVQAQVRAELTAREAANRAEKRGLQLVADFKAGKGLDGQSWGALRKVSRRAANGMAVPELRAVFAANVGKLPAFAGARRDNGDYVIYRIDSVDKAPTASAPELAQLKGVLGEMSANTVLISYLDELRNRDKVMISQQPADQ</sequence>
<dbReference type="EMBL" id="RBID01000011">
    <property type="protein sequence ID" value="RKQ61339.1"/>
    <property type="molecule type" value="Genomic_DNA"/>
</dbReference>
<keyword evidence="4 13" id="KW-0812">Transmembrane</keyword>
<evidence type="ECO:0000256" key="12">
    <source>
        <dbReference type="PROSITE-ProRule" id="PRU00278"/>
    </source>
</evidence>
<protein>
    <recommendedName>
        <fullName evidence="10">Periplasmic chaperone PpiD</fullName>
    </recommendedName>
    <alternativeName>
        <fullName evidence="11">Periplasmic folding chaperone</fullName>
    </alternativeName>
</protein>
<evidence type="ECO:0000256" key="3">
    <source>
        <dbReference type="ARBA" id="ARBA00022519"/>
    </source>
</evidence>
<evidence type="ECO:0000256" key="5">
    <source>
        <dbReference type="ARBA" id="ARBA00022989"/>
    </source>
</evidence>
<dbReference type="InterPro" id="IPR023058">
    <property type="entry name" value="PPIase_PpiC_CS"/>
</dbReference>
<dbReference type="InterPro" id="IPR052029">
    <property type="entry name" value="PpiD_chaperone"/>
</dbReference>
<evidence type="ECO:0000256" key="10">
    <source>
        <dbReference type="ARBA" id="ARBA00040743"/>
    </source>
</evidence>
<keyword evidence="7" id="KW-0143">Chaperone</keyword>
<dbReference type="PROSITE" id="PS50198">
    <property type="entry name" value="PPIC_PPIASE_2"/>
    <property type="match status" value="1"/>
</dbReference>
<feature type="transmembrane region" description="Helical" evidence="13">
    <location>
        <begin position="12"/>
        <end position="33"/>
    </location>
</feature>
<evidence type="ECO:0000256" key="7">
    <source>
        <dbReference type="ARBA" id="ARBA00023186"/>
    </source>
</evidence>
<name>A0A495BJ21_VOGIN</name>
<organism evidence="15 16">
    <name type="scientific">Vogesella indigofera</name>
    <name type="common">Pseudomonas indigofera</name>
    <dbReference type="NCBI Taxonomy" id="45465"/>
    <lineage>
        <taxon>Bacteria</taxon>
        <taxon>Pseudomonadati</taxon>
        <taxon>Pseudomonadota</taxon>
        <taxon>Betaproteobacteria</taxon>
        <taxon>Neisseriales</taxon>
        <taxon>Chromobacteriaceae</taxon>
        <taxon>Vogesella</taxon>
    </lineage>
</organism>
<dbReference type="SUPFAM" id="SSF54534">
    <property type="entry name" value="FKBP-like"/>
    <property type="match status" value="1"/>
</dbReference>
<reference evidence="15 16" key="1">
    <citation type="submission" date="2018-10" db="EMBL/GenBank/DDBJ databases">
        <title>Genomic Encyclopedia of Type Strains, Phase IV (KMG-IV): sequencing the most valuable type-strain genomes for metagenomic binning, comparative biology and taxonomic classification.</title>
        <authorList>
            <person name="Goeker M."/>
        </authorList>
    </citation>
    <scope>NUCLEOTIDE SEQUENCE [LARGE SCALE GENOMIC DNA]</scope>
    <source>
        <strain evidence="15 16">DSM 3303</strain>
    </source>
</reference>
<keyword evidence="12" id="KW-0697">Rotamase</keyword>
<proteinExistence type="inferred from homology"/>
<comment type="subcellular location">
    <subcellularLocation>
        <location evidence="1">Cell inner membrane</location>
        <topology evidence="1">Single-pass type II membrane protein</topology>
        <orientation evidence="1">Periplasmic side</orientation>
    </subcellularLocation>
</comment>
<dbReference type="InterPro" id="IPR027304">
    <property type="entry name" value="Trigger_fact/SurA_dom_sf"/>
</dbReference>
<evidence type="ECO:0000313" key="16">
    <source>
        <dbReference type="Proteomes" id="UP000279384"/>
    </source>
</evidence>
<dbReference type="GO" id="GO:0005886">
    <property type="term" value="C:plasma membrane"/>
    <property type="evidence" value="ECO:0007669"/>
    <property type="project" value="UniProtKB-SubCell"/>
</dbReference>
<gene>
    <name evidence="15" type="ORF">C8E02_1109</name>
</gene>
<dbReference type="Gene3D" id="1.10.4030.10">
    <property type="entry name" value="Porin chaperone SurA, peptide-binding domain"/>
    <property type="match status" value="1"/>
</dbReference>
<dbReference type="Pfam" id="PF13616">
    <property type="entry name" value="Rotamase_3"/>
    <property type="match status" value="1"/>
</dbReference>
<evidence type="ECO:0000256" key="8">
    <source>
        <dbReference type="ARBA" id="ARBA00023235"/>
    </source>
</evidence>
<keyword evidence="8 12" id="KW-0413">Isomerase</keyword>
<evidence type="ECO:0000259" key="14">
    <source>
        <dbReference type="PROSITE" id="PS50198"/>
    </source>
</evidence>
<dbReference type="SUPFAM" id="SSF109998">
    <property type="entry name" value="Triger factor/SurA peptide-binding domain-like"/>
    <property type="match status" value="1"/>
</dbReference>
<evidence type="ECO:0000256" key="2">
    <source>
        <dbReference type="ARBA" id="ARBA00022475"/>
    </source>
</evidence>
<dbReference type="PANTHER" id="PTHR47529:SF1">
    <property type="entry name" value="PERIPLASMIC CHAPERONE PPID"/>
    <property type="match status" value="1"/>
</dbReference>
<evidence type="ECO:0000256" key="13">
    <source>
        <dbReference type="SAM" id="Phobius"/>
    </source>
</evidence>
<dbReference type="GO" id="GO:0003755">
    <property type="term" value="F:peptidyl-prolyl cis-trans isomerase activity"/>
    <property type="evidence" value="ECO:0007669"/>
    <property type="project" value="UniProtKB-KW"/>
</dbReference>
<dbReference type="RefSeq" id="WP_120809946.1">
    <property type="nucleotide sequence ID" value="NZ_RBID01000011.1"/>
</dbReference>
<keyword evidence="5 13" id="KW-1133">Transmembrane helix</keyword>
<comment type="similarity">
    <text evidence="9">Belongs to the PpiD chaperone family.</text>
</comment>
<dbReference type="PANTHER" id="PTHR47529">
    <property type="entry name" value="PEPTIDYL-PROLYL CIS-TRANS ISOMERASE D"/>
    <property type="match status" value="1"/>
</dbReference>
<dbReference type="InterPro" id="IPR000297">
    <property type="entry name" value="PPIase_PpiC"/>
</dbReference>
<evidence type="ECO:0000256" key="9">
    <source>
        <dbReference type="ARBA" id="ARBA00038408"/>
    </source>
</evidence>
<dbReference type="Pfam" id="PF13624">
    <property type="entry name" value="SurA_N_3"/>
    <property type="match status" value="1"/>
</dbReference>
<keyword evidence="3" id="KW-0997">Cell inner membrane</keyword>
<feature type="domain" description="PpiC" evidence="14">
    <location>
        <begin position="246"/>
        <end position="349"/>
    </location>
</feature>
<dbReference type="Gene3D" id="3.10.50.40">
    <property type="match status" value="1"/>
</dbReference>
<dbReference type="InterPro" id="IPR046357">
    <property type="entry name" value="PPIase_dom_sf"/>
</dbReference>
<evidence type="ECO:0000256" key="6">
    <source>
        <dbReference type="ARBA" id="ARBA00023136"/>
    </source>
</evidence>
<dbReference type="AlphaFoldDB" id="A0A495BJ21"/>
<evidence type="ECO:0000256" key="11">
    <source>
        <dbReference type="ARBA" id="ARBA00042775"/>
    </source>
</evidence>
<keyword evidence="2" id="KW-1003">Cell membrane</keyword>
<dbReference type="PROSITE" id="PS01096">
    <property type="entry name" value="PPIC_PPIASE_1"/>
    <property type="match status" value="1"/>
</dbReference>
<evidence type="ECO:0000313" key="15">
    <source>
        <dbReference type="EMBL" id="RKQ61339.1"/>
    </source>
</evidence>
<keyword evidence="6 13" id="KW-0472">Membrane</keyword>
<evidence type="ECO:0000256" key="1">
    <source>
        <dbReference type="ARBA" id="ARBA00004382"/>
    </source>
</evidence>
<evidence type="ECO:0000256" key="4">
    <source>
        <dbReference type="ARBA" id="ARBA00022692"/>
    </source>
</evidence>
<dbReference type="Proteomes" id="UP000279384">
    <property type="component" value="Unassembled WGS sequence"/>
</dbReference>